<organism evidence="6 7">
    <name type="scientific">Thiomicrorhabdus immobilis</name>
    <dbReference type="NCBI Taxonomy" id="2791037"/>
    <lineage>
        <taxon>Bacteria</taxon>
        <taxon>Pseudomonadati</taxon>
        <taxon>Pseudomonadota</taxon>
        <taxon>Gammaproteobacteria</taxon>
        <taxon>Thiotrichales</taxon>
        <taxon>Piscirickettsiaceae</taxon>
        <taxon>Thiomicrorhabdus</taxon>
    </lineage>
</organism>
<keyword evidence="3 5" id="KW-0808">Transferase</keyword>
<dbReference type="Pfam" id="PF00285">
    <property type="entry name" value="Citrate_synt"/>
    <property type="match status" value="1"/>
</dbReference>
<dbReference type="NCBIfam" id="NF010639">
    <property type="entry name" value="PRK14036.1"/>
    <property type="match status" value="1"/>
</dbReference>
<reference evidence="6" key="1">
    <citation type="journal article" date="2022" name="Arch. Microbiol.">
        <title>Thiomicrorhabdus immobilis sp. nov., a mesophilic sulfur-oxidizing bacterium isolated from sediment of a brackish lake in northern Japan.</title>
        <authorList>
            <person name="Kojima H."/>
            <person name="Mochizuki J."/>
            <person name="Kanda M."/>
            <person name="Watanabe T."/>
            <person name="Fukui M."/>
        </authorList>
    </citation>
    <scope>NUCLEOTIDE SEQUENCE</scope>
    <source>
        <strain evidence="6">Am19</strain>
    </source>
</reference>
<dbReference type="CDD" id="cd06112">
    <property type="entry name" value="citrate_synt_like_1_1"/>
    <property type="match status" value="1"/>
</dbReference>
<dbReference type="PRINTS" id="PR00143">
    <property type="entry name" value="CITRTSNTHASE"/>
</dbReference>
<proteinExistence type="inferred from homology"/>
<dbReference type="InterPro" id="IPR016143">
    <property type="entry name" value="Citrate_synth-like_sm_a-sub"/>
</dbReference>
<dbReference type="InterPro" id="IPR024176">
    <property type="entry name" value="Citrate_synthase_bac-typ"/>
</dbReference>
<dbReference type="InterPro" id="IPR002020">
    <property type="entry name" value="Citrate_synthase"/>
</dbReference>
<dbReference type="Proteomes" id="UP001054820">
    <property type="component" value="Chromosome"/>
</dbReference>
<comment type="similarity">
    <text evidence="2 5">Belongs to the citrate synthase family.</text>
</comment>
<comment type="catalytic activity">
    <reaction evidence="4">
        <text>oxaloacetate + acetyl-CoA + H2O = citrate + CoA + H(+)</text>
        <dbReference type="Rhea" id="RHEA:16845"/>
        <dbReference type="ChEBI" id="CHEBI:15377"/>
        <dbReference type="ChEBI" id="CHEBI:15378"/>
        <dbReference type="ChEBI" id="CHEBI:16452"/>
        <dbReference type="ChEBI" id="CHEBI:16947"/>
        <dbReference type="ChEBI" id="CHEBI:57287"/>
        <dbReference type="ChEBI" id="CHEBI:57288"/>
        <dbReference type="EC" id="2.3.3.16"/>
    </reaction>
</comment>
<dbReference type="Gene3D" id="1.10.580.10">
    <property type="entry name" value="Citrate Synthase, domain 1"/>
    <property type="match status" value="1"/>
</dbReference>
<dbReference type="PANTHER" id="PTHR11739:SF4">
    <property type="entry name" value="CITRATE SYNTHASE, PEROXISOMAL"/>
    <property type="match status" value="1"/>
</dbReference>
<evidence type="ECO:0000256" key="2">
    <source>
        <dbReference type="ARBA" id="ARBA00010566"/>
    </source>
</evidence>
<evidence type="ECO:0000256" key="5">
    <source>
        <dbReference type="PIRNR" id="PIRNR001369"/>
    </source>
</evidence>
<accession>A0ABM7MBG1</accession>
<evidence type="ECO:0000313" key="7">
    <source>
        <dbReference type="Proteomes" id="UP001054820"/>
    </source>
</evidence>
<dbReference type="PANTHER" id="PTHR11739">
    <property type="entry name" value="CITRATE SYNTHASE"/>
    <property type="match status" value="1"/>
</dbReference>
<dbReference type="Gene3D" id="1.10.230.10">
    <property type="entry name" value="Cytochrome P450-Terp, domain 2"/>
    <property type="match status" value="1"/>
</dbReference>
<dbReference type="InterPro" id="IPR036969">
    <property type="entry name" value="Citrate_synthase_sf"/>
</dbReference>
<name>A0ABM7MBG1_9GAMM</name>
<evidence type="ECO:0000256" key="3">
    <source>
        <dbReference type="ARBA" id="ARBA00022679"/>
    </source>
</evidence>
<dbReference type="PIRSF" id="PIRSF001369">
    <property type="entry name" value="Citrate_synth"/>
    <property type="match status" value="1"/>
</dbReference>
<evidence type="ECO:0000256" key="1">
    <source>
        <dbReference type="ARBA" id="ARBA00004751"/>
    </source>
</evidence>
<dbReference type="EMBL" id="AP024202">
    <property type="protein sequence ID" value="BCN92627.1"/>
    <property type="molecule type" value="Genomic_DNA"/>
</dbReference>
<gene>
    <name evidence="6" type="ORF">THMIRHAM_04120</name>
</gene>
<keyword evidence="7" id="KW-1185">Reference proteome</keyword>
<protein>
    <recommendedName>
        <fullName evidence="5">Citrate synthase</fullName>
    </recommendedName>
</protein>
<evidence type="ECO:0000313" key="6">
    <source>
        <dbReference type="EMBL" id="BCN92627.1"/>
    </source>
</evidence>
<dbReference type="InterPro" id="IPR016142">
    <property type="entry name" value="Citrate_synth-like_lrg_a-sub"/>
</dbReference>
<evidence type="ECO:0000256" key="4">
    <source>
        <dbReference type="ARBA" id="ARBA00049288"/>
    </source>
</evidence>
<dbReference type="SUPFAM" id="SSF48256">
    <property type="entry name" value="Citrate synthase"/>
    <property type="match status" value="1"/>
</dbReference>
<comment type="pathway">
    <text evidence="1">Carbohydrate metabolism; tricarboxylic acid cycle; isocitrate from oxaloacetate: step 1/2.</text>
</comment>
<dbReference type="RefSeq" id="WP_237262450.1">
    <property type="nucleotide sequence ID" value="NZ_AP024202.1"/>
</dbReference>
<sequence length="392" mass="44138">MQYIPGLAGVPATESKISYIDGQKGLLTYRGYDIQELAEFSSFEETTLLLLFGDLPTAEELEKFDTLLRNNRRVKYNIREIMKNLPPTTHPMHMLQVVVASLASFYPSTEYMKGASENQDYINSVTVKIIAHMGTLVANWEHMRNGYDPIEPRKDLNYAENFLYMVTGEEPDKDWARLLDAILILHAEHTINASTFTTMVTGSTLANPCSVISSAIASLSGPLHGGANQKVIEMLDEIGRPENARAYIEERLAKKRVIWGMGHREYKTKDPRATILQKLSLELLEKKSGNGELSLAFDTAMEVERVCEELLGHKGVYPNVDFYSGILYKEMGFDPGLFTPIFAVARSAGWMAHWREQLQNNKIFRPTQVYTGAGKACYIPVEKRGQGDNELL</sequence>